<evidence type="ECO:0000256" key="5">
    <source>
        <dbReference type="SAM" id="MobiDB-lite"/>
    </source>
</evidence>
<comment type="caution">
    <text evidence="8">The sequence shown here is derived from an EMBL/GenBank/DDBJ whole genome shotgun (WGS) entry which is preliminary data.</text>
</comment>
<feature type="domain" description="Integral membrane bound transporter" evidence="7">
    <location>
        <begin position="243"/>
        <end position="368"/>
    </location>
</feature>
<keyword evidence="3 6" id="KW-1133">Transmembrane helix</keyword>
<feature type="transmembrane region" description="Helical" evidence="6">
    <location>
        <begin position="355"/>
        <end position="375"/>
    </location>
</feature>
<name>A0ABU5T8F4_9MICC</name>
<dbReference type="RefSeq" id="WP_323279858.1">
    <property type="nucleotide sequence ID" value="NZ_JAYGGQ010000011.1"/>
</dbReference>
<feature type="transmembrane region" description="Helical" evidence="6">
    <location>
        <begin position="129"/>
        <end position="147"/>
    </location>
</feature>
<feature type="transmembrane region" description="Helical" evidence="6">
    <location>
        <begin position="97"/>
        <end position="117"/>
    </location>
</feature>
<dbReference type="Pfam" id="PF13515">
    <property type="entry name" value="FUSC_2"/>
    <property type="match status" value="1"/>
</dbReference>
<protein>
    <submittedName>
        <fullName evidence="8">FUSC family protein</fullName>
    </submittedName>
</protein>
<dbReference type="EMBL" id="JAYGGQ010000011">
    <property type="protein sequence ID" value="MEA5455970.1"/>
    <property type="molecule type" value="Genomic_DNA"/>
</dbReference>
<dbReference type="InterPro" id="IPR049453">
    <property type="entry name" value="Memb_transporter_dom"/>
</dbReference>
<evidence type="ECO:0000256" key="4">
    <source>
        <dbReference type="ARBA" id="ARBA00023136"/>
    </source>
</evidence>
<proteinExistence type="predicted"/>
<dbReference type="Proteomes" id="UP001304769">
    <property type="component" value="Unassembled WGS sequence"/>
</dbReference>
<feature type="transmembrane region" description="Helical" evidence="6">
    <location>
        <begin position="154"/>
        <end position="170"/>
    </location>
</feature>
<evidence type="ECO:0000256" key="1">
    <source>
        <dbReference type="ARBA" id="ARBA00004141"/>
    </source>
</evidence>
<evidence type="ECO:0000313" key="9">
    <source>
        <dbReference type="Proteomes" id="UP001304769"/>
    </source>
</evidence>
<evidence type="ECO:0000256" key="3">
    <source>
        <dbReference type="ARBA" id="ARBA00022989"/>
    </source>
</evidence>
<feature type="transmembrane region" description="Helical" evidence="6">
    <location>
        <begin position="176"/>
        <end position="194"/>
    </location>
</feature>
<feature type="transmembrane region" description="Helical" evidence="6">
    <location>
        <begin position="325"/>
        <end position="343"/>
    </location>
</feature>
<comment type="subcellular location">
    <subcellularLocation>
        <location evidence="1">Membrane</location>
        <topology evidence="1">Multi-pass membrane protein</topology>
    </subcellularLocation>
</comment>
<feature type="transmembrane region" description="Helical" evidence="6">
    <location>
        <begin position="224"/>
        <end position="243"/>
    </location>
</feature>
<organism evidence="8 9">
    <name type="scientific">Sinomonas terricola</name>
    <dbReference type="NCBI Taxonomy" id="3110330"/>
    <lineage>
        <taxon>Bacteria</taxon>
        <taxon>Bacillati</taxon>
        <taxon>Actinomycetota</taxon>
        <taxon>Actinomycetes</taxon>
        <taxon>Micrococcales</taxon>
        <taxon>Micrococcaceae</taxon>
        <taxon>Sinomonas</taxon>
    </lineage>
</organism>
<gene>
    <name evidence="8" type="ORF">SPF06_14640</name>
</gene>
<feature type="transmembrane region" description="Helical" evidence="6">
    <location>
        <begin position="57"/>
        <end position="85"/>
    </location>
</feature>
<keyword evidence="4 6" id="KW-0472">Membrane</keyword>
<evidence type="ECO:0000259" key="7">
    <source>
        <dbReference type="Pfam" id="PF13515"/>
    </source>
</evidence>
<feature type="region of interest" description="Disordered" evidence="5">
    <location>
        <begin position="1"/>
        <end position="20"/>
    </location>
</feature>
<accession>A0ABU5T8F4</accession>
<evidence type="ECO:0000256" key="6">
    <source>
        <dbReference type="SAM" id="Phobius"/>
    </source>
</evidence>
<keyword evidence="2 6" id="KW-0812">Transmembrane</keyword>
<evidence type="ECO:0000256" key="2">
    <source>
        <dbReference type="ARBA" id="ARBA00022692"/>
    </source>
</evidence>
<evidence type="ECO:0000313" key="8">
    <source>
        <dbReference type="EMBL" id="MEA5455970.1"/>
    </source>
</evidence>
<reference evidence="8 9" key="1">
    <citation type="submission" date="2023-12" db="EMBL/GenBank/DDBJ databases">
        <title>Sinomonas terricola sp. nov, isolated from litchi orchard soil in Guangdong, PR China.</title>
        <authorList>
            <person name="Jiaxin W."/>
            <person name="Yang Z."/>
            <person name="Honghui Z."/>
        </authorList>
    </citation>
    <scope>NUCLEOTIDE SEQUENCE [LARGE SCALE GENOMIC DNA]</scope>
    <source>
        <strain evidence="8 9">JGH33</strain>
    </source>
</reference>
<keyword evidence="9" id="KW-1185">Reference proteome</keyword>
<sequence>MSGAGLPSASRPGANNDGEARPRGPLAVVVRFLHELLFSIGPARNDHQPALRVALGVFVPLLALTLANRLDLAIFASFAAFTGIYGRNEPHRVRVVAQARAGLLMLGVILAATLAARLSPGGALTPWEIVEATTIVAWLCSVLVGLWRLRPAGSLFHIFAFAAVSSLPHQPPLADAVLAAGATFALCLAIGLSSRVTASRRSPLAWADVRAAARVRLGKAERRAVWLESIGYLVAPGIAGVAATAVGQALGFGHNYWAMVAAVVPLVGHSTRHRASRGLQRVLGTVVGLVLLAGIAALRPAPWAMVVLIAVCQFGAEMLIARQYFLAQVCVTPLALLSTLLAAHTDPGALLHDRFIDTAIGSVVGVAVVLAPHAYRRTGRLPSLSDSAPRSSAG</sequence>